<dbReference type="Proteomes" id="UP000516105">
    <property type="component" value="Chromosome"/>
</dbReference>
<proteinExistence type="predicted"/>
<feature type="transmembrane region" description="Helical" evidence="1">
    <location>
        <begin position="97"/>
        <end position="117"/>
    </location>
</feature>
<dbReference type="PANTHER" id="PTHR23028:SF53">
    <property type="entry name" value="ACYL_TRANSF_3 DOMAIN-CONTAINING PROTEIN"/>
    <property type="match status" value="1"/>
</dbReference>
<gene>
    <name evidence="3" type="ORF">H9L14_02540</name>
</gene>
<feature type="transmembrane region" description="Helical" evidence="1">
    <location>
        <begin position="249"/>
        <end position="269"/>
    </location>
</feature>
<name>A0ABX6T9T8_9SPHN</name>
<keyword evidence="1" id="KW-1133">Transmembrane helix</keyword>
<reference evidence="3 4" key="1">
    <citation type="submission" date="2020-08" db="EMBL/GenBank/DDBJ databases">
        <title>Genome sequence of Sphingomonas sediminicola KACC 15039T.</title>
        <authorList>
            <person name="Hyun D.-W."/>
            <person name="Bae J.-W."/>
        </authorList>
    </citation>
    <scope>NUCLEOTIDE SEQUENCE [LARGE SCALE GENOMIC DNA]</scope>
    <source>
        <strain evidence="3 4">KACC 15039</strain>
    </source>
</reference>
<evidence type="ECO:0000256" key="1">
    <source>
        <dbReference type="SAM" id="Phobius"/>
    </source>
</evidence>
<keyword evidence="3" id="KW-0012">Acyltransferase</keyword>
<keyword evidence="1" id="KW-0812">Transmembrane</keyword>
<evidence type="ECO:0000313" key="4">
    <source>
        <dbReference type="Proteomes" id="UP000516105"/>
    </source>
</evidence>
<sequence length="365" mass="40072">MRDERAMDSDATDEQSVAPIQAQPRLSTRIPVLDGWRATSILLVLGAHLLPLGPKVLELNELSGAMGMALFFTLSGFLIVQFLAAGAPLGIFVMKRLARIVPLSWAAMLFLVLWHQYDPVTVARNLLFVANLPPVSLLIGGEHLWSLCVEMQFYLTVATICLLFGRRGLYLVPVLAIAVTSARIVAGEHISIVTWHRVDEILAGGTIALVYAGWFGERASGILRKLPVWPFAVALIVCSHPDAGPLQYLRPYAAAILVGSSLTGAPAFLQRILVSRPMAYVAEISYALYVIHGVLSHTWLGSGERLEKYLKRPLLFGLTFALAHVSTRYFEQPITRRVREFGKRRQAARLATNPSGRAEASRPSG</sequence>
<feature type="transmembrane region" description="Helical" evidence="1">
    <location>
        <begin position="65"/>
        <end position="85"/>
    </location>
</feature>
<dbReference type="PANTHER" id="PTHR23028">
    <property type="entry name" value="ACETYLTRANSFERASE"/>
    <property type="match status" value="1"/>
</dbReference>
<organism evidence="3 4">
    <name type="scientific">Sphingomonas sediminicola</name>
    <dbReference type="NCBI Taxonomy" id="386874"/>
    <lineage>
        <taxon>Bacteria</taxon>
        <taxon>Pseudomonadati</taxon>
        <taxon>Pseudomonadota</taxon>
        <taxon>Alphaproteobacteria</taxon>
        <taxon>Sphingomonadales</taxon>
        <taxon>Sphingomonadaceae</taxon>
        <taxon>Sphingomonas</taxon>
    </lineage>
</organism>
<dbReference type="EMBL" id="CP060782">
    <property type="protein sequence ID" value="QNP46156.1"/>
    <property type="molecule type" value="Genomic_DNA"/>
</dbReference>
<dbReference type="Pfam" id="PF01757">
    <property type="entry name" value="Acyl_transf_3"/>
    <property type="match status" value="1"/>
</dbReference>
<dbReference type="GO" id="GO:0016746">
    <property type="term" value="F:acyltransferase activity"/>
    <property type="evidence" value="ECO:0007669"/>
    <property type="project" value="UniProtKB-KW"/>
</dbReference>
<evidence type="ECO:0000259" key="2">
    <source>
        <dbReference type="Pfam" id="PF01757"/>
    </source>
</evidence>
<keyword evidence="4" id="KW-1185">Reference proteome</keyword>
<feature type="transmembrane region" description="Helical" evidence="1">
    <location>
        <begin position="281"/>
        <end position="300"/>
    </location>
</feature>
<dbReference type="InterPro" id="IPR050879">
    <property type="entry name" value="Acyltransferase_3"/>
</dbReference>
<keyword evidence="1" id="KW-0472">Membrane</keyword>
<protein>
    <submittedName>
        <fullName evidence="3">Acyltransferase</fullName>
    </submittedName>
</protein>
<keyword evidence="3" id="KW-0808">Transferase</keyword>
<feature type="domain" description="Acyltransferase 3" evidence="2">
    <location>
        <begin position="33"/>
        <end position="306"/>
    </location>
</feature>
<accession>A0ABX6T9T8</accession>
<dbReference type="RefSeq" id="WP_187709109.1">
    <property type="nucleotide sequence ID" value="NZ_CP060782.1"/>
</dbReference>
<dbReference type="InterPro" id="IPR002656">
    <property type="entry name" value="Acyl_transf_3_dom"/>
</dbReference>
<feature type="transmembrane region" description="Helical" evidence="1">
    <location>
        <begin position="169"/>
        <end position="186"/>
    </location>
</feature>
<evidence type="ECO:0000313" key="3">
    <source>
        <dbReference type="EMBL" id="QNP46156.1"/>
    </source>
</evidence>